<evidence type="ECO:0000313" key="2">
    <source>
        <dbReference type="Proteomes" id="UP000603474"/>
    </source>
</evidence>
<dbReference type="InterPro" id="IPR025394">
    <property type="entry name" value="DUF4127"/>
</dbReference>
<dbReference type="EMBL" id="JACRWG010000002">
    <property type="protein sequence ID" value="MBC6008935.1"/>
    <property type="molecule type" value="Genomic_DNA"/>
</dbReference>
<keyword evidence="2" id="KW-1185">Reference proteome</keyword>
<protein>
    <submittedName>
        <fullName evidence="1">DUF4127 family protein</fullName>
    </submittedName>
</protein>
<dbReference type="Proteomes" id="UP000603474">
    <property type="component" value="Unassembled WGS sequence"/>
</dbReference>
<dbReference type="RefSeq" id="WP_187011576.1">
    <property type="nucleotide sequence ID" value="NZ_JACRWG010000002.1"/>
</dbReference>
<accession>A0ABR7K8A6</accession>
<name>A0ABR7K8A6_9FIRM</name>
<proteinExistence type="predicted"/>
<dbReference type="GeneID" id="301323859"/>
<evidence type="ECO:0000313" key="1">
    <source>
        <dbReference type="EMBL" id="MBC6008935.1"/>
    </source>
</evidence>
<organism evidence="1 2">
    <name type="scientific">Catenibacterium faecis</name>
    <dbReference type="NCBI Taxonomy" id="2764323"/>
    <lineage>
        <taxon>Bacteria</taxon>
        <taxon>Bacillati</taxon>
        <taxon>Bacillota</taxon>
        <taxon>Erysipelotrichia</taxon>
        <taxon>Erysipelotrichales</taxon>
        <taxon>Coprobacillaceae</taxon>
        <taxon>Catenibacterium</taxon>
    </lineage>
</organism>
<reference evidence="1 2" key="1">
    <citation type="submission" date="2020-08" db="EMBL/GenBank/DDBJ databases">
        <authorList>
            <person name="Liu C."/>
            <person name="Sun Q."/>
        </authorList>
    </citation>
    <scope>NUCLEOTIDE SEQUENCE [LARGE SCALE GENOMIC DNA]</scope>
    <source>
        <strain evidence="1 2">NSJ-22</strain>
    </source>
</reference>
<comment type="caution">
    <text evidence="1">The sequence shown here is derived from an EMBL/GenBank/DDBJ whole genome shotgun (WGS) entry which is preliminary data.</text>
</comment>
<sequence>MRILLLPLDERPCNYIYPQMIASSNHSVHLTMPPLDILPKKKIPASFNRIRQYLLKEAVTQDALVISLDMLLYGGLLSSRLHHLTEDILEEHLDVLQELKTLNPHLKIYAFQCIMRCPQYNSSEEEPDYYEDYGYALFKKKYLEDKEERETLTSEEEIEKNSLHIPEEVIRDYEDRRLINCRMNSKTLELLENNVIDFLVIPQDDSSPFGYTAKDQKIILKEIKEKCLEFKVMVYPGADEVGMSLMTRAYNDYYQVHPKIYPFYASILGPQIVPLYEDRPMFESLKSHILVTGARLVMDDSNANIVLAVNCPGKIMQESFDKKKDVSYSSYRQLMSFVERIKEYVEEGRSVGVIDSAYANGGDYELIRYLDHYNLLEELKGYAGWNTNCNTTGTVLSEIQVGEIHAPNTVYHLIEDVFYQAKVRQKVIEEDLPELGLSYYDFKDKEDLVEKRIGEALLKEYSTLNISHKYPINSIEVIMPWHRMFEIGAKFK</sequence>
<gene>
    <name evidence="1" type="ORF">H8909_01475</name>
</gene>
<dbReference type="Pfam" id="PF13552">
    <property type="entry name" value="DUF4127"/>
    <property type="match status" value="1"/>
</dbReference>